<keyword evidence="1" id="KW-1133">Transmembrane helix</keyword>
<dbReference type="RefSeq" id="WP_209464083.1">
    <property type="nucleotide sequence ID" value="NZ_CP110224.1"/>
</dbReference>
<accession>A0ABS4IJA2</accession>
<protein>
    <recommendedName>
        <fullName evidence="4">DUF3953 domain-containing protein</fullName>
    </recommendedName>
</protein>
<feature type="transmembrane region" description="Helical" evidence="1">
    <location>
        <begin position="12"/>
        <end position="28"/>
    </location>
</feature>
<organism evidence="2 3">
    <name type="scientific">Virgibacillus natechei</name>
    <dbReference type="NCBI Taxonomy" id="1216297"/>
    <lineage>
        <taxon>Bacteria</taxon>
        <taxon>Bacillati</taxon>
        <taxon>Bacillota</taxon>
        <taxon>Bacilli</taxon>
        <taxon>Bacillales</taxon>
        <taxon>Bacillaceae</taxon>
        <taxon>Virgibacillus</taxon>
    </lineage>
</organism>
<keyword evidence="1" id="KW-0472">Membrane</keyword>
<name>A0ABS4IJA2_9BACI</name>
<evidence type="ECO:0008006" key="4">
    <source>
        <dbReference type="Google" id="ProtNLM"/>
    </source>
</evidence>
<reference evidence="2 3" key="1">
    <citation type="submission" date="2021-03" db="EMBL/GenBank/DDBJ databases">
        <title>Genomic Encyclopedia of Type Strains, Phase IV (KMG-IV): sequencing the most valuable type-strain genomes for metagenomic binning, comparative biology and taxonomic classification.</title>
        <authorList>
            <person name="Goeker M."/>
        </authorList>
    </citation>
    <scope>NUCLEOTIDE SEQUENCE [LARGE SCALE GENOMIC DNA]</scope>
    <source>
        <strain evidence="2 3">DSM 25609</strain>
    </source>
</reference>
<keyword evidence="1" id="KW-0812">Transmembrane</keyword>
<evidence type="ECO:0000256" key="1">
    <source>
        <dbReference type="SAM" id="Phobius"/>
    </source>
</evidence>
<feature type="transmembrane region" description="Helical" evidence="1">
    <location>
        <begin position="34"/>
        <end position="54"/>
    </location>
</feature>
<gene>
    <name evidence="2" type="ORF">J2Z83_003146</name>
</gene>
<feature type="transmembrane region" description="Helical" evidence="1">
    <location>
        <begin position="66"/>
        <end position="86"/>
    </location>
</feature>
<proteinExistence type="predicted"/>
<dbReference type="Proteomes" id="UP001519345">
    <property type="component" value="Unassembled WGS sequence"/>
</dbReference>
<sequence>MKNNITKIKIAGYMITIFMLIFASGFLARKNNDLVIPFLLAVTLIVIMPLEIYLKKRINKKINVPITLLTFSILLILFIWSVMNLANII</sequence>
<dbReference type="EMBL" id="JAGGKX010000019">
    <property type="protein sequence ID" value="MBP1971009.1"/>
    <property type="molecule type" value="Genomic_DNA"/>
</dbReference>
<evidence type="ECO:0000313" key="3">
    <source>
        <dbReference type="Proteomes" id="UP001519345"/>
    </source>
</evidence>
<evidence type="ECO:0000313" key="2">
    <source>
        <dbReference type="EMBL" id="MBP1971009.1"/>
    </source>
</evidence>
<keyword evidence="3" id="KW-1185">Reference proteome</keyword>
<comment type="caution">
    <text evidence="2">The sequence shown here is derived from an EMBL/GenBank/DDBJ whole genome shotgun (WGS) entry which is preliminary data.</text>
</comment>